<dbReference type="AlphaFoldDB" id="A0AAW7AQC2"/>
<comment type="caution">
    <text evidence="1">The sequence shown here is derived from an EMBL/GenBank/DDBJ whole genome shotgun (WGS) entry which is preliminary data.</text>
</comment>
<dbReference type="PANTHER" id="PTHR34352">
    <property type="entry name" value="PROTEIN YHFA"/>
    <property type="match status" value="1"/>
</dbReference>
<evidence type="ECO:0000313" key="1">
    <source>
        <dbReference type="EMBL" id="MDK9867095.1"/>
    </source>
</evidence>
<sequence length="137" mass="15355">MKVKGIWESGKAFRIKGHSSDYEVFTSPKDENLKKVAARPMEMILNGVVGCMGATITTIIRHHMNQIDNFEISAVGRRAEIEPKEFTHIDIYIEIEGNIQSKEIKRATNLAEAKYCSAINSVKASSSYYINLNGECI</sequence>
<organism evidence="1 2">
    <name type="scientific">Staphylococcus equorum</name>
    <dbReference type="NCBI Taxonomy" id="246432"/>
    <lineage>
        <taxon>Bacteria</taxon>
        <taxon>Bacillati</taxon>
        <taxon>Bacillota</taxon>
        <taxon>Bacilli</taxon>
        <taxon>Bacillales</taxon>
        <taxon>Staphylococcaceae</taxon>
        <taxon>Staphylococcus</taxon>
    </lineage>
</organism>
<dbReference type="SUPFAM" id="SSF82784">
    <property type="entry name" value="OsmC-like"/>
    <property type="match status" value="1"/>
</dbReference>
<dbReference type="InterPro" id="IPR036102">
    <property type="entry name" value="OsmC/Ohrsf"/>
</dbReference>
<dbReference type="Pfam" id="PF02566">
    <property type="entry name" value="OsmC"/>
    <property type="match status" value="1"/>
</dbReference>
<protein>
    <submittedName>
        <fullName evidence="1">OsmC family protein</fullName>
    </submittedName>
</protein>
<evidence type="ECO:0000313" key="2">
    <source>
        <dbReference type="Proteomes" id="UP001174037"/>
    </source>
</evidence>
<dbReference type="InterPro" id="IPR015946">
    <property type="entry name" value="KH_dom-like_a/b"/>
</dbReference>
<dbReference type="Gene3D" id="3.30.300.20">
    <property type="match status" value="1"/>
</dbReference>
<dbReference type="Proteomes" id="UP001174037">
    <property type="component" value="Unassembled WGS sequence"/>
</dbReference>
<dbReference type="InterPro" id="IPR003718">
    <property type="entry name" value="OsmC/Ohr_fam"/>
</dbReference>
<dbReference type="EMBL" id="JARGCK010000022">
    <property type="protein sequence ID" value="MDK9867095.1"/>
    <property type="molecule type" value="Genomic_DNA"/>
</dbReference>
<reference evidence="1" key="1">
    <citation type="journal article" date="2023" name="Int. J. Mol. Sci.">
        <title>Antibiotic Resistance/Susceptibility Profiles of Staphylococcus equorum Strains from Cheese, and Genome Analysis for Antibiotic Resistance Genes.</title>
        <authorList>
            <person name="Vazquez L."/>
            <person name="Srednik M.E."/>
            <person name="Rodriguez J."/>
            <person name="Florez A.B."/>
            <person name="Mayo B."/>
        </authorList>
    </citation>
    <scope>NUCLEOTIDE SEQUENCE</scope>
    <source>
        <strain evidence="1">5A3I</strain>
    </source>
</reference>
<proteinExistence type="predicted"/>
<dbReference type="PANTHER" id="PTHR34352:SF1">
    <property type="entry name" value="PROTEIN YHFA"/>
    <property type="match status" value="1"/>
</dbReference>
<gene>
    <name evidence="1" type="ORF">P1A27_14285</name>
</gene>
<dbReference type="RefSeq" id="WP_115352748.1">
    <property type="nucleotide sequence ID" value="NZ_JARGCK010000022.1"/>
</dbReference>
<reference evidence="1" key="2">
    <citation type="submission" date="2023-03" db="EMBL/GenBank/DDBJ databases">
        <authorList>
            <person name="Vazquez L."/>
            <person name="Rodriguez J."/>
            <person name="Mayo B."/>
            <person name="Florez A.B."/>
        </authorList>
    </citation>
    <scope>NUCLEOTIDE SEQUENCE</scope>
    <source>
        <strain evidence="1">5A3I</strain>
    </source>
</reference>
<accession>A0AAW7AQC2</accession>
<name>A0AAW7AQC2_9STAP</name>